<sequence length="300" mass="33254">MRYLISLFSLLLLAYSTLAQTAPVGGGRVEHLADFQSKYVQPRSVDVWLPAGYPKPGMKYPVLYMHDGQNLFSPVTAYGGVAWEVDSVLTALNQQGLVRECIVVGIWNASLRMREYTPAKPVGLLTATQRQAVEQEQGGPPLSDDYLKFVVTELKPYIDGHYRTAARRTSTFIAGSSMGGLISLYAALEYPKVFGGAACLSTHWPLSLQKNNAAFTDALVAYLPAKLHHQPRPLLYFDYGTATLDAWYANHQLRIDQALMAAGYPAHKYMTRNYTGAAHNEAAWKRRVAVPLQFLLSARP</sequence>
<dbReference type="InterPro" id="IPR000801">
    <property type="entry name" value="Esterase-like"/>
</dbReference>
<dbReference type="EMBL" id="CP053538">
    <property type="protein sequence ID" value="QJX46213.1"/>
    <property type="molecule type" value="Genomic_DNA"/>
</dbReference>
<dbReference type="RefSeq" id="WP_171590322.1">
    <property type="nucleotide sequence ID" value="NZ_CP053538.1"/>
</dbReference>
<protein>
    <submittedName>
        <fullName evidence="2">Esterase</fullName>
    </submittedName>
</protein>
<dbReference type="PANTHER" id="PTHR48098:SF6">
    <property type="entry name" value="FERRI-BACILLIBACTIN ESTERASE BESA"/>
    <property type="match status" value="1"/>
</dbReference>
<dbReference type="InterPro" id="IPR050583">
    <property type="entry name" value="Mycobacterial_A85_antigen"/>
</dbReference>
<reference evidence="2 3" key="1">
    <citation type="submission" date="2020-05" db="EMBL/GenBank/DDBJ databases">
        <title>Complete genome sequence of Hymenobacter sp. TS19 in Coasted Sand Dune.</title>
        <authorList>
            <person name="Lee J.-H."/>
            <person name="Jung J.-H."/>
            <person name="Jeong S."/>
            <person name="Zhao L."/>
            <person name="Kim M.-K."/>
            <person name="Seo H.-S."/>
            <person name="Lim S."/>
        </authorList>
    </citation>
    <scope>NUCLEOTIDE SEQUENCE [LARGE SCALE GENOMIC DNA]</scope>
    <source>
        <strain evidence="2 3">TS19</strain>
    </source>
</reference>
<dbReference type="SUPFAM" id="SSF53474">
    <property type="entry name" value="alpha/beta-Hydrolases"/>
    <property type="match status" value="1"/>
</dbReference>
<proteinExistence type="predicted"/>
<accession>A0A6M6BG49</accession>
<dbReference type="PANTHER" id="PTHR48098">
    <property type="entry name" value="ENTEROCHELIN ESTERASE-RELATED"/>
    <property type="match status" value="1"/>
</dbReference>
<keyword evidence="3" id="KW-1185">Reference proteome</keyword>
<dbReference type="Pfam" id="PF00756">
    <property type="entry name" value="Esterase"/>
    <property type="match status" value="1"/>
</dbReference>
<name>A0A6M6BG49_9BACT</name>
<dbReference type="Proteomes" id="UP000501623">
    <property type="component" value="Chromosome"/>
</dbReference>
<dbReference type="AlphaFoldDB" id="A0A6M6BG49"/>
<evidence type="ECO:0000256" key="1">
    <source>
        <dbReference type="SAM" id="SignalP"/>
    </source>
</evidence>
<feature type="signal peptide" evidence="1">
    <location>
        <begin position="1"/>
        <end position="21"/>
    </location>
</feature>
<evidence type="ECO:0000313" key="2">
    <source>
        <dbReference type="EMBL" id="QJX46213.1"/>
    </source>
</evidence>
<keyword evidence="1" id="KW-0732">Signal</keyword>
<evidence type="ECO:0000313" key="3">
    <source>
        <dbReference type="Proteomes" id="UP000501623"/>
    </source>
</evidence>
<dbReference type="Gene3D" id="3.40.50.1820">
    <property type="entry name" value="alpha/beta hydrolase"/>
    <property type="match status" value="1"/>
</dbReference>
<dbReference type="KEGG" id="hts:HMJ29_04370"/>
<feature type="chain" id="PRO_5027101007" evidence="1">
    <location>
        <begin position="22"/>
        <end position="300"/>
    </location>
</feature>
<organism evidence="2 3">
    <name type="scientific">Hymenobacter taeanensis</name>
    <dbReference type="NCBI Taxonomy" id="2735321"/>
    <lineage>
        <taxon>Bacteria</taxon>
        <taxon>Pseudomonadati</taxon>
        <taxon>Bacteroidota</taxon>
        <taxon>Cytophagia</taxon>
        <taxon>Cytophagales</taxon>
        <taxon>Hymenobacteraceae</taxon>
        <taxon>Hymenobacter</taxon>
    </lineage>
</organism>
<dbReference type="InterPro" id="IPR029058">
    <property type="entry name" value="AB_hydrolase_fold"/>
</dbReference>
<gene>
    <name evidence="2" type="ORF">HMJ29_04370</name>
</gene>